<keyword evidence="7 10" id="KW-0418">Kinase</keyword>
<proteinExistence type="inferred from homology"/>
<dbReference type="AlphaFoldDB" id="A0A9W3JYG9"/>
<dbReference type="EMBL" id="CP003763">
    <property type="protein sequence ID" value="AFQ29342.1"/>
    <property type="molecule type" value="Genomic_DNA"/>
</dbReference>
<evidence type="ECO:0000256" key="10">
    <source>
        <dbReference type="HAMAP-Rule" id="MF_00165"/>
    </source>
</evidence>
<dbReference type="KEGG" id="btn:BTF1_25900"/>
<evidence type="ECO:0000259" key="11">
    <source>
        <dbReference type="Pfam" id="PF02223"/>
    </source>
</evidence>
<dbReference type="Proteomes" id="UP000005257">
    <property type="component" value="Chromosome"/>
</dbReference>
<feature type="binding site" evidence="10">
    <location>
        <begin position="115"/>
        <end position="122"/>
    </location>
    <ligand>
        <name>ATP</name>
        <dbReference type="ChEBI" id="CHEBI:30616"/>
    </ligand>
</feature>
<dbReference type="SUPFAM" id="SSF52540">
    <property type="entry name" value="P-loop containing nucleoside triphosphate hydrolases"/>
    <property type="match status" value="1"/>
</dbReference>
<comment type="function">
    <text evidence="10">Phosphorylation of dTMP to form dTDP in both de novo and salvage pathways of dTTP synthesis.</text>
</comment>
<dbReference type="RefSeq" id="WP_000096686.1">
    <property type="nucleotide sequence ID" value="NC_018508.1"/>
</dbReference>
<evidence type="ECO:0000313" key="12">
    <source>
        <dbReference type="EMBL" id="AFQ29342.1"/>
    </source>
</evidence>
<evidence type="ECO:0000256" key="5">
    <source>
        <dbReference type="ARBA" id="ARBA00022727"/>
    </source>
</evidence>
<dbReference type="InterPro" id="IPR039430">
    <property type="entry name" value="Thymidylate_kin-like_dom"/>
</dbReference>
<dbReference type="GO" id="GO:0004798">
    <property type="term" value="F:dTMP kinase activity"/>
    <property type="evidence" value="ECO:0007669"/>
    <property type="project" value="UniProtKB-UniRule"/>
</dbReference>
<organism evidence="12 13">
    <name type="scientific">Bacillus thuringiensis HD-789</name>
    <dbReference type="NCBI Taxonomy" id="1217737"/>
    <lineage>
        <taxon>Bacteria</taxon>
        <taxon>Bacillati</taxon>
        <taxon>Bacillota</taxon>
        <taxon>Bacilli</taxon>
        <taxon>Bacillales</taxon>
        <taxon>Bacillaceae</taxon>
        <taxon>Bacillus</taxon>
        <taxon>Bacillus cereus group</taxon>
    </lineage>
</organism>
<dbReference type="PANTHER" id="PTHR10344">
    <property type="entry name" value="THYMIDYLATE KINASE"/>
    <property type="match status" value="1"/>
</dbReference>
<reference evidence="12 13" key="1">
    <citation type="journal article" date="2013" name="Genome Announc.">
        <title>Complete Genome Sequence of Bacillus thuringiensis Serovar Israelensis Strain HD-789.</title>
        <authorList>
            <person name="Doggett N.A."/>
            <person name="Stubben C.J."/>
            <person name="Chertkov O."/>
            <person name="Bruce D.C."/>
            <person name="Detter J.C."/>
            <person name="Johnson S.L."/>
            <person name="Han C.S."/>
        </authorList>
    </citation>
    <scope>NUCLEOTIDE SEQUENCE [LARGE SCALE GENOMIC DNA]</scope>
    <source>
        <strain evidence="12 13">HD-789</strain>
    </source>
</reference>
<evidence type="ECO:0000256" key="4">
    <source>
        <dbReference type="ARBA" id="ARBA00022679"/>
    </source>
</evidence>
<gene>
    <name evidence="10" type="primary">tmk</name>
    <name evidence="12" type="ORF">BTF1_25900</name>
</gene>
<dbReference type="GO" id="GO:0005737">
    <property type="term" value="C:cytoplasm"/>
    <property type="evidence" value="ECO:0007669"/>
    <property type="project" value="TreeGrafter"/>
</dbReference>
<evidence type="ECO:0000313" key="13">
    <source>
        <dbReference type="Proteomes" id="UP000005257"/>
    </source>
</evidence>
<keyword evidence="8 10" id="KW-0067">ATP-binding</keyword>
<dbReference type="GO" id="GO:0005524">
    <property type="term" value="F:ATP binding"/>
    <property type="evidence" value="ECO:0007669"/>
    <property type="project" value="UniProtKB-UniRule"/>
</dbReference>
<dbReference type="HAMAP" id="MF_00165">
    <property type="entry name" value="Thymidylate_kinase"/>
    <property type="match status" value="1"/>
</dbReference>
<keyword evidence="5 10" id="KW-0545">Nucleotide biosynthesis</keyword>
<dbReference type="InterPro" id="IPR018094">
    <property type="entry name" value="Thymidylate_kinase"/>
</dbReference>
<evidence type="ECO:0000256" key="6">
    <source>
        <dbReference type="ARBA" id="ARBA00022741"/>
    </source>
</evidence>
<dbReference type="PANTHER" id="PTHR10344:SF4">
    <property type="entry name" value="UMP-CMP KINASE 2, MITOCHONDRIAL"/>
    <property type="match status" value="1"/>
</dbReference>
<evidence type="ECO:0000256" key="2">
    <source>
        <dbReference type="ARBA" id="ARBA00012980"/>
    </source>
</evidence>
<protein>
    <recommendedName>
        <fullName evidence="3 10">Thymidylate kinase</fullName>
        <ecNumber evidence="2 10">2.7.4.9</ecNumber>
    </recommendedName>
    <alternativeName>
        <fullName evidence="10">dTMP kinase</fullName>
    </alternativeName>
</protein>
<comment type="catalytic activity">
    <reaction evidence="9 10">
        <text>dTMP + ATP = dTDP + ADP</text>
        <dbReference type="Rhea" id="RHEA:13517"/>
        <dbReference type="ChEBI" id="CHEBI:30616"/>
        <dbReference type="ChEBI" id="CHEBI:58369"/>
        <dbReference type="ChEBI" id="CHEBI:63528"/>
        <dbReference type="ChEBI" id="CHEBI:456216"/>
        <dbReference type="EC" id="2.7.4.9"/>
    </reaction>
</comment>
<dbReference type="EC" id="2.7.4.9" evidence="2 10"/>
<dbReference type="GO" id="GO:0006227">
    <property type="term" value="P:dUDP biosynthetic process"/>
    <property type="evidence" value="ECO:0007669"/>
    <property type="project" value="TreeGrafter"/>
</dbReference>
<evidence type="ECO:0000256" key="7">
    <source>
        <dbReference type="ARBA" id="ARBA00022777"/>
    </source>
</evidence>
<dbReference type="CDD" id="cd01672">
    <property type="entry name" value="TMPK"/>
    <property type="match status" value="1"/>
</dbReference>
<accession>A0A9W3JYG9</accession>
<evidence type="ECO:0000256" key="3">
    <source>
        <dbReference type="ARBA" id="ARBA00017144"/>
    </source>
</evidence>
<dbReference type="GO" id="GO:0006233">
    <property type="term" value="P:dTDP biosynthetic process"/>
    <property type="evidence" value="ECO:0007669"/>
    <property type="project" value="InterPro"/>
</dbReference>
<dbReference type="Gene3D" id="3.40.50.300">
    <property type="entry name" value="P-loop containing nucleotide triphosphate hydrolases"/>
    <property type="match status" value="1"/>
</dbReference>
<name>A0A9W3JYG9_BACTU</name>
<dbReference type="InterPro" id="IPR027417">
    <property type="entry name" value="P-loop_NTPase"/>
</dbReference>
<keyword evidence="6 10" id="KW-0547">Nucleotide-binding</keyword>
<feature type="domain" description="Thymidylate kinase-like" evidence="11">
    <location>
        <begin position="113"/>
        <end position="304"/>
    </location>
</feature>
<evidence type="ECO:0000256" key="9">
    <source>
        <dbReference type="ARBA" id="ARBA00048743"/>
    </source>
</evidence>
<keyword evidence="4 10" id="KW-0808">Transferase</keyword>
<evidence type="ECO:0000256" key="8">
    <source>
        <dbReference type="ARBA" id="ARBA00022840"/>
    </source>
</evidence>
<dbReference type="GO" id="GO:0006235">
    <property type="term" value="P:dTTP biosynthetic process"/>
    <property type="evidence" value="ECO:0007669"/>
    <property type="project" value="UniProtKB-UniRule"/>
</dbReference>
<dbReference type="Pfam" id="PF02223">
    <property type="entry name" value="Thymidylate_kin"/>
    <property type="match status" value="1"/>
</dbReference>
<evidence type="ECO:0000256" key="1">
    <source>
        <dbReference type="ARBA" id="ARBA00009776"/>
    </source>
</evidence>
<comment type="similarity">
    <text evidence="1 10">Belongs to the thymidylate kinase family.</text>
</comment>
<sequence length="328" mass="38237">MSSLLNIIEKFQYREDFFLNTEDLPEKLINKLLKWYDGNPYNKSDKRIKDAFHILSWCYDKSDIDYLPRDMRAKRFEAAAQALNISHEKLVKLFNSHTKVLFPSPKETKIIAVEGIDGSGKTVQMSLLEKQLKEKDKNVIIKSFPVYDSFFGKNIGQFLSGNEEVNANNVDPKSMSLWYALDRWKEFENSNYINCDYLLLNRFTLSSAVYQSSRVKPELREEFIQWIFELEHSQLGLPAPDLYIVFDLNTETSKKNVSNKGFRDYVGEKADVYEESADIMSNARGIYQDLAKKYNNIVIINCLDENNKMKTPEEINQIVMKVIEDGEY</sequence>